<evidence type="ECO:0000259" key="6">
    <source>
        <dbReference type="Pfam" id="PF00171"/>
    </source>
</evidence>
<sequence>MTQNQKRMYINGEFIAHKTGRWIDVINPATEQAIMQIPQGGADEARLAIDAAEAAQPGWEALPAVERGRWLHRLAEGIRYREPELTKLIVTEGGKTPELAKVEVLFTADYLDYMAEWARRYEGEIIQSDRPNENIFLFKKAIGVVVGILPWNFPFFLIARKAAPALVTGNTIVIKPSELTPGNALLFAEIADQIGLPPGVFNLVTGYGPELGQALAANPKVGMVSLTGSVGAGIATLHAAADNVTKVSLELGGKAPAIVMADADLDLAVKAIVSSRIINSGQVCNCTERVYVQREIYPQFIARLTEAFRQVTFGNPDQQAGLDMGPLISAEAVQRVEDKVTRALSQGATLVMGGKREARSGYFFPPTLLCDVQQEMEIMHQEIFGPVLPVCCFDSFEQAIAMANDSEYGLTSSVFTSDLNVAMMAIKQLKFGETYVNRESFEAMQGFHAGWRKSGIGGADGRHGLEDYLQTQVAYLQFR</sequence>
<reference evidence="7 8" key="1">
    <citation type="submission" date="2018-06" db="EMBL/GenBank/DDBJ databases">
        <authorList>
            <consortium name="Pathogen Informatics"/>
            <person name="Doyle S."/>
        </authorList>
    </citation>
    <scope>NUCLEOTIDE SEQUENCE [LARGE SCALE GENOMIC DNA]</scope>
    <source>
        <strain evidence="7 8">NCTC11544</strain>
    </source>
</reference>
<dbReference type="EMBL" id="UGYN01000002">
    <property type="protein sequence ID" value="SUI93355.1"/>
    <property type="molecule type" value="Genomic_DNA"/>
</dbReference>
<dbReference type="PANTHER" id="PTHR43353:SF5">
    <property type="entry name" value="SUCCINATE-SEMIALDEHYDE DEHYDROGENASE, MITOCHONDRIAL"/>
    <property type="match status" value="1"/>
</dbReference>
<dbReference type="GO" id="GO:0016052">
    <property type="term" value="P:carbohydrate catabolic process"/>
    <property type="evidence" value="ECO:0007669"/>
    <property type="project" value="UniProtKB-ARBA"/>
</dbReference>
<evidence type="ECO:0000256" key="4">
    <source>
        <dbReference type="PROSITE-ProRule" id="PRU10007"/>
    </source>
</evidence>
<name>A0A380B7D4_9GAMM</name>
<dbReference type="CDD" id="cd07088">
    <property type="entry name" value="ALDH_LactADH-AldA"/>
    <property type="match status" value="1"/>
</dbReference>
<evidence type="ECO:0000256" key="5">
    <source>
        <dbReference type="RuleBase" id="RU003345"/>
    </source>
</evidence>
<dbReference type="AlphaFoldDB" id="A0A380B7D4"/>
<feature type="active site" evidence="4">
    <location>
        <position position="250"/>
    </location>
</feature>
<dbReference type="GO" id="GO:0004777">
    <property type="term" value="F:succinate-semialdehyde dehydrogenase (NAD+) activity"/>
    <property type="evidence" value="ECO:0007669"/>
    <property type="project" value="TreeGrafter"/>
</dbReference>
<dbReference type="GO" id="GO:0042802">
    <property type="term" value="F:identical protein binding"/>
    <property type="evidence" value="ECO:0007669"/>
    <property type="project" value="UniProtKB-ARBA"/>
</dbReference>
<dbReference type="RefSeq" id="WP_115184840.1">
    <property type="nucleotide sequence ID" value="NZ_CAMKUF010000001.1"/>
</dbReference>
<protein>
    <submittedName>
        <fullName evidence="7">Lactaldehyde dehydrogenase</fullName>
        <ecNumber evidence="7">1.2.1.22</ecNumber>
    </submittedName>
</protein>
<organism evidence="7 8">
    <name type="scientific">Serratia quinivorans</name>
    <dbReference type="NCBI Taxonomy" id="137545"/>
    <lineage>
        <taxon>Bacteria</taxon>
        <taxon>Pseudomonadati</taxon>
        <taxon>Pseudomonadota</taxon>
        <taxon>Gammaproteobacteria</taxon>
        <taxon>Enterobacterales</taxon>
        <taxon>Yersiniaceae</taxon>
        <taxon>Serratia</taxon>
    </lineage>
</organism>
<dbReference type="InterPro" id="IPR016162">
    <property type="entry name" value="Ald_DH_N"/>
</dbReference>
<dbReference type="InterPro" id="IPR015590">
    <property type="entry name" value="Aldehyde_DH_dom"/>
</dbReference>
<dbReference type="InterPro" id="IPR016161">
    <property type="entry name" value="Ald_DH/histidinol_DH"/>
</dbReference>
<dbReference type="EC" id="1.2.1.22" evidence="7"/>
<feature type="domain" description="Aldehyde dehydrogenase" evidence="6">
    <location>
        <begin position="17"/>
        <end position="472"/>
    </location>
</feature>
<dbReference type="GO" id="GO:0009450">
    <property type="term" value="P:gamma-aminobutyric acid catabolic process"/>
    <property type="evidence" value="ECO:0007669"/>
    <property type="project" value="TreeGrafter"/>
</dbReference>
<evidence type="ECO:0000313" key="8">
    <source>
        <dbReference type="Proteomes" id="UP000255529"/>
    </source>
</evidence>
<evidence type="ECO:0000256" key="2">
    <source>
        <dbReference type="ARBA" id="ARBA00009986"/>
    </source>
</evidence>
<dbReference type="InterPro" id="IPR016163">
    <property type="entry name" value="Ald_DH_C"/>
</dbReference>
<dbReference type="Gene3D" id="3.40.605.10">
    <property type="entry name" value="Aldehyde Dehydrogenase, Chain A, domain 1"/>
    <property type="match status" value="1"/>
</dbReference>
<proteinExistence type="inferred from homology"/>
<dbReference type="Proteomes" id="UP000255529">
    <property type="component" value="Unassembled WGS sequence"/>
</dbReference>
<keyword evidence="3 5" id="KW-0560">Oxidoreductase</keyword>
<dbReference type="FunFam" id="3.40.309.10:FF:000009">
    <property type="entry name" value="Aldehyde dehydrogenase A"/>
    <property type="match status" value="1"/>
</dbReference>
<dbReference type="InterPro" id="IPR050740">
    <property type="entry name" value="Aldehyde_DH_Superfamily"/>
</dbReference>
<dbReference type="FunFam" id="3.40.605.10:FF:000022">
    <property type="entry name" value="Aldehyde dehydrogenase A"/>
    <property type="match status" value="1"/>
</dbReference>
<accession>A0A380B7D4</accession>
<dbReference type="NCBIfam" id="NF007497">
    <property type="entry name" value="PRK10090.1"/>
    <property type="match status" value="1"/>
</dbReference>
<comment type="pathway">
    <text evidence="1">Carbohydrate degradation.</text>
</comment>
<dbReference type="InterPro" id="IPR029510">
    <property type="entry name" value="Ald_DH_CS_GLU"/>
</dbReference>
<comment type="similarity">
    <text evidence="2 5">Belongs to the aldehyde dehydrogenase family.</text>
</comment>
<dbReference type="Pfam" id="PF00171">
    <property type="entry name" value="Aldedh"/>
    <property type="match status" value="1"/>
</dbReference>
<evidence type="ECO:0000256" key="3">
    <source>
        <dbReference type="ARBA" id="ARBA00023002"/>
    </source>
</evidence>
<dbReference type="SUPFAM" id="SSF53720">
    <property type="entry name" value="ALDH-like"/>
    <property type="match status" value="1"/>
</dbReference>
<dbReference type="Gene3D" id="3.40.309.10">
    <property type="entry name" value="Aldehyde Dehydrogenase, Chain A, domain 2"/>
    <property type="match status" value="1"/>
</dbReference>
<dbReference type="GO" id="GO:0008911">
    <property type="term" value="F:lactaldehyde dehydrogenase (NAD+) activity"/>
    <property type="evidence" value="ECO:0007669"/>
    <property type="project" value="UniProtKB-EC"/>
</dbReference>
<dbReference type="PROSITE" id="PS00687">
    <property type="entry name" value="ALDEHYDE_DEHYDR_GLU"/>
    <property type="match status" value="1"/>
</dbReference>
<evidence type="ECO:0000256" key="1">
    <source>
        <dbReference type="ARBA" id="ARBA00004921"/>
    </source>
</evidence>
<dbReference type="PANTHER" id="PTHR43353">
    <property type="entry name" value="SUCCINATE-SEMIALDEHYDE DEHYDROGENASE, MITOCHONDRIAL"/>
    <property type="match status" value="1"/>
</dbReference>
<gene>
    <name evidence="7" type="primary">aldA</name>
    <name evidence="7" type="ORF">NCTC11544_05744</name>
</gene>
<dbReference type="GO" id="GO:0005829">
    <property type="term" value="C:cytosol"/>
    <property type="evidence" value="ECO:0007669"/>
    <property type="project" value="TreeGrafter"/>
</dbReference>
<evidence type="ECO:0000313" key="7">
    <source>
        <dbReference type="EMBL" id="SUI93355.1"/>
    </source>
</evidence>